<sequence length="106" mass="11374">MRQIDSNYFVAGQISAEQVAELKAAGFSAICCLRPDGEGFGQPAFAEIEAAAKAAGLKAYYLPVSPGSMPMQHASRLKEILREEEGKILGYCASGNRATMLYQLAK</sequence>
<evidence type="ECO:0000313" key="2">
    <source>
        <dbReference type="EMBL" id="MET3613770.1"/>
    </source>
</evidence>
<comment type="caution">
    <text evidence="2">The sequence shown here is derived from an EMBL/GenBank/DDBJ whole genome shotgun (WGS) entry which is preliminary data.</text>
</comment>
<feature type="domain" description="Beta-lactamase hydrolase-like protein phosphatase-like" evidence="1">
    <location>
        <begin position="2"/>
        <end position="105"/>
    </location>
</feature>
<dbReference type="GO" id="GO:0016491">
    <property type="term" value="F:oxidoreductase activity"/>
    <property type="evidence" value="ECO:0007669"/>
    <property type="project" value="UniProtKB-KW"/>
</dbReference>
<dbReference type="InterPro" id="IPR005939">
    <property type="entry name" value="BLH_phosphatase-like"/>
</dbReference>
<dbReference type="EC" id="1.8.5.-" evidence="2"/>
<dbReference type="RefSeq" id="WP_354556278.1">
    <property type="nucleotide sequence ID" value="NZ_JBEPMB010000002.1"/>
</dbReference>
<dbReference type="Proteomes" id="UP001549047">
    <property type="component" value="Unassembled WGS sequence"/>
</dbReference>
<organism evidence="2 3">
    <name type="scientific">Rhizobium aquaticum</name>
    <dbReference type="NCBI Taxonomy" id="1549636"/>
    <lineage>
        <taxon>Bacteria</taxon>
        <taxon>Pseudomonadati</taxon>
        <taxon>Pseudomonadota</taxon>
        <taxon>Alphaproteobacteria</taxon>
        <taxon>Hyphomicrobiales</taxon>
        <taxon>Rhizobiaceae</taxon>
        <taxon>Rhizobium/Agrobacterium group</taxon>
        <taxon>Rhizobium</taxon>
    </lineage>
</organism>
<protein>
    <submittedName>
        <fullName evidence="2">Sulfide:quinone oxidoreductase</fullName>
        <ecNumber evidence="2">1.8.5.-</ecNumber>
    </submittedName>
</protein>
<proteinExistence type="predicted"/>
<dbReference type="Gene3D" id="3.90.190.10">
    <property type="entry name" value="Protein tyrosine phosphatase superfamily"/>
    <property type="match status" value="1"/>
</dbReference>
<gene>
    <name evidence="2" type="ORF">ABID16_002099</name>
</gene>
<dbReference type="Pfam" id="PF04273">
    <property type="entry name" value="BLH_phosphatase"/>
    <property type="match status" value="1"/>
</dbReference>
<dbReference type="SUPFAM" id="SSF52799">
    <property type="entry name" value="(Phosphotyrosine protein) phosphatases II"/>
    <property type="match status" value="1"/>
</dbReference>
<keyword evidence="2" id="KW-0560">Oxidoreductase</keyword>
<accession>A0ABV2IZ45</accession>
<dbReference type="EMBL" id="JBEPMB010000002">
    <property type="protein sequence ID" value="MET3613770.1"/>
    <property type="molecule type" value="Genomic_DNA"/>
</dbReference>
<keyword evidence="3" id="KW-1185">Reference proteome</keyword>
<name>A0ABV2IZ45_9HYPH</name>
<evidence type="ECO:0000313" key="3">
    <source>
        <dbReference type="Proteomes" id="UP001549047"/>
    </source>
</evidence>
<dbReference type="InterPro" id="IPR029021">
    <property type="entry name" value="Prot-tyrosine_phosphatase-like"/>
</dbReference>
<evidence type="ECO:0000259" key="1">
    <source>
        <dbReference type="Pfam" id="PF04273"/>
    </source>
</evidence>
<reference evidence="2 3" key="1">
    <citation type="submission" date="2024-06" db="EMBL/GenBank/DDBJ databases">
        <title>Genomic Encyclopedia of Type Strains, Phase IV (KMG-IV): sequencing the most valuable type-strain genomes for metagenomic binning, comparative biology and taxonomic classification.</title>
        <authorList>
            <person name="Goeker M."/>
        </authorList>
    </citation>
    <scope>NUCLEOTIDE SEQUENCE [LARGE SCALE GENOMIC DNA]</scope>
    <source>
        <strain evidence="2 3">DSM 29780</strain>
    </source>
</reference>